<name>A0ABU9T8T8_9HYPH</name>
<evidence type="ECO:0000313" key="3">
    <source>
        <dbReference type="Proteomes" id="UP001477870"/>
    </source>
</evidence>
<reference evidence="2 3" key="1">
    <citation type="submission" date="2024-03" db="EMBL/GenBank/DDBJ databases">
        <title>Community enrichment and isolation of bacterial strains for fucoidan degradation.</title>
        <authorList>
            <person name="Sichert A."/>
        </authorList>
    </citation>
    <scope>NUCLEOTIDE SEQUENCE [LARGE SCALE GENOMIC DNA]</scope>
    <source>
        <strain evidence="2 3">AS62</strain>
    </source>
</reference>
<keyword evidence="1" id="KW-0812">Transmembrane</keyword>
<keyword evidence="3" id="KW-1185">Reference proteome</keyword>
<keyword evidence="1" id="KW-1133">Transmembrane helix</keyword>
<dbReference type="Proteomes" id="UP001477870">
    <property type="component" value="Unassembled WGS sequence"/>
</dbReference>
<feature type="transmembrane region" description="Helical" evidence="1">
    <location>
        <begin position="101"/>
        <end position="121"/>
    </location>
</feature>
<dbReference type="RefSeq" id="WP_342848838.1">
    <property type="nucleotide sequence ID" value="NZ_JBBMQO010000007.1"/>
</dbReference>
<accession>A0ABU9T8T8</accession>
<dbReference type="EMBL" id="JBBMQO010000007">
    <property type="protein sequence ID" value="MEM5502553.1"/>
    <property type="molecule type" value="Genomic_DNA"/>
</dbReference>
<sequence>MFSVIPLMIIPFIAYNVILVTGASVDPWNGTVFSVNLISGGQWTMSLGAMLLAIGLLFLFFEILKSTRTSNTSVLDHLFSTIVFIAFLVEFLIVAGASTSVFFLLMMMALIDVMAGFSVSIRSAGRDVSYN</sequence>
<gene>
    <name evidence="2" type="ORF">WNY59_13235</name>
</gene>
<comment type="caution">
    <text evidence="2">The sequence shown here is derived from an EMBL/GenBank/DDBJ whole genome shotgun (WGS) entry which is preliminary data.</text>
</comment>
<feature type="transmembrane region" description="Helical" evidence="1">
    <location>
        <begin position="7"/>
        <end position="25"/>
    </location>
</feature>
<evidence type="ECO:0000256" key="1">
    <source>
        <dbReference type="SAM" id="Phobius"/>
    </source>
</evidence>
<proteinExistence type="predicted"/>
<feature type="transmembrane region" description="Helical" evidence="1">
    <location>
        <begin position="76"/>
        <end position="95"/>
    </location>
</feature>
<keyword evidence="1" id="KW-0472">Membrane</keyword>
<protein>
    <submittedName>
        <fullName evidence="2">Uncharacterized protein</fullName>
    </submittedName>
</protein>
<evidence type="ECO:0000313" key="2">
    <source>
        <dbReference type="EMBL" id="MEM5502553.1"/>
    </source>
</evidence>
<organism evidence="2 3">
    <name type="scientific">Ahrensia kielensis</name>
    <dbReference type="NCBI Taxonomy" id="76980"/>
    <lineage>
        <taxon>Bacteria</taxon>
        <taxon>Pseudomonadati</taxon>
        <taxon>Pseudomonadota</taxon>
        <taxon>Alphaproteobacteria</taxon>
        <taxon>Hyphomicrobiales</taxon>
        <taxon>Ahrensiaceae</taxon>
        <taxon>Ahrensia</taxon>
    </lineage>
</organism>
<feature type="transmembrane region" description="Helical" evidence="1">
    <location>
        <begin position="45"/>
        <end position="64"/>
    </location>
</feature>